<evidence type="ECO:0000313" key="2">
    <source>
        <dbReference type="Proteomes" id="UP001201262"/>
    </source>
</evidence>
<reference evidence="1" key="1">
    <citation type="submission" date="2021-12" db="EMBL/GenBank/DDBJ databases">
        <title>Convergent genome expansion in fungi linked to evolution of root-endophyte symbiosis.</title>
        <authorList>
            <consortium name="DOE Joint Genome Institute"/>
            <person name="Ke Y.-H."/>
            <person name="Bonito G."/>
            <person name="Liao H.-L."/>
            <person name="Looney B."/>
            <person name="Rojas-Flechas A."/>
            <person name="Nash J."/>
            <person name="Hameed K."/>
            <person name="Schadt C."/>
            <person name="Martin F."/>
            <person name="Crous P.W."/>
            <person name="Miettinen O."/>
            <person name="Magnuson J.K."/>
            <person name="Labbe J."/>
            <person name="Jacobson D."/>
            <person name="Doktycz M.J."/>
            <person name="Veneault-Fourrey C."/>
            <person name="Kuo A."/>
            <person name="Mondo S."/>
            <person name="Calhoun S."/>
            <person name="Riley R."/>
            <person name="Ohm R."/>
            <person name="LaButti K."/>
            <person name="Andreopoulos B."/>
            <person name="Pangilinan J."/>
            <person name="Nolan M."/>
            <person name="Tritt A."/>
            <person name="Clum A."/>
            <person name="Lipzen A."/>
            <person name="Daum C."/>
            <person name="Barry K."/>
            <person name="Grigoriev I.V."/>
            <person name="Vilgalys R."/>
        </authorList>
    </citation>
    <scope>NUCLEOTIDE SEQUENCE</scope>
    <source>
        <strain evidence="1">PMI_201</strain>
    </source>
</reference>
<keyword evidence="2" id="KW-1185">Reference proteome</keyword>
<sequence length="80" mass="9658">MCFLTIYERWPLPIRCGQSRLNNTTIREVALDSRRLGWDPCKDPPGCKRRNCLEINDRFNRKFFLWSHDCNRDTNEIKIN</sequence>
<protein>
    <submittedName>
        <fullName evidence="1">Uncharacterized protein</fullName>
    </submittedName>
</protein>
<dbReference type="AlphaFoldDB" id="A0AAD4KNV7"/>
<dbReference type="Proteomes" id="UP001201262">
    <property type="component" value="Unassembled WGS sequence"/>
</dbReference>
<proteinExistence type="predicted"/>
<comment type="caution">
    <text evidence="1">The sequence shown here is derived from an EMBL/GenBank/DDBJ whole genome shotgun (WGS) entry which is preliminary data.</text>
</comment>
<organism evidence="1 2">
    <name type="scientific">Talaromyces proteolyticus</name>
    <dbReference type="NCBI Taxonomy" id="1131652"/>
    <lineage>
        <taxon>Eukaryota</taxon>
        <taxon>Fungi</taxon>
        <taxon>Dikarya</taxon>
        <taxon>Ascomycota</taxon>
        <taxon>Pezizomycotina</taxon>
        <taxon>Eurotiomycetes</taxon>
        <taxon>Eurotiomycetidae</taxon>
        <taxon>Eurotiales</taxon>
        <taxon>Trichocomaceae</taxon>
        <taxon>Talaromyces</taxon>
        <taxon>Talaromyces sect. Bacilispori</taxon>
    </lineage>
</organism>
<dbReference type="EMBL" id="JAJTJA010000010">
    <property type="protein sequence ID" value="KAH8692721.1"/>
    <property type="molecule type" value="Genomic_DNA"/>
</dbReference>
<gene>
    <name evidence="1" type="ORF">BGW36DRAFT_26313</name>
</gene>
<name>A0AAD4KNV7_9EURO</name>
<dbReference type="RefSeq" id="XP_046068594.1">
    <property type="nucleotide sequence ID" value="XM_046210092.1"/>
</dbReference>
<accession>A0AAD4KNV7</accession>
<evidence type="ECO:0000313" key="1">
    <source>
        <dbReference type="EMBL" id="KAH8692721.1"/>
    </source>
</evidence>
<dbReference type="GeneID" id="70240379"/>